<dbReference type="Pfam" id="PF05958">
    <property type="entry name" value="tRNA_U5-meth_tr"/>
    <property type="match status" value="1"/>
</dbReference>
<dbReference type="Proteomes" id="UP001224412">
    <property type="component" value="Unassembled WGS sequence"/>
</dbReference>
<dbReference type="PROSITE" id="PS01230">
    <property type="entry name" value="TRMA_1"/>
    <property type="match status" value="1"/>
</dbReference>
<dbReference type="SUPFAM" id="SSF50249">
    <property type="entry name" value="Nucleic acid-binding proteins"/>
    <property type="match status" value="1"/>
</dbReference>
<gene>
    <name evidence="7" type="ORF">QPX42_04350</name>
</gene>
<dbReference type="InterPro" id="IPR029063">
    <property type="entry name" value="SAM-dependent_MTases_sf"/>
</dbReference>
<evidence type="ECO:0000256" key="2">
    <source>
        <dbReference type="ARBA" id="ARBA00022679"/>
    </source>
</evidence>
<comment type="similarity">
    <text evidence="4">Belongs to the class I-like SAM-binding methyltransferase superfamily. RNA M5U methyltransferase family.</text>
</comment>
<evidence type="ECO:0000259" key="6">
    <source>
        <dbReference type="PROSITE" id="PS50926"/>
    </source>
</evidence>
<comment type="caution">
    <text evidence="4">Lacks conserved residue(s) required for the propagation of feature annotation.</text>
</comment>
<dbReference type="PROSITE" id="PS51687">
    <property type="entry name" value="SAM_MT_RNA_M5U"/>
    <property type="match status" value="1"/>
</dbReference>
<accession>A0AAP4BPC3</accession>
<evidence type="ECO:0000256" key="1">
    <source>
        <dbReference type="ARBA" id="ARBA00022603"/>
    </source>
</evidence>
<dbReference type="Pfam" id="PF01938">
    <property type="entry name" value="TRAM"/>
    <property type="match status" value="1"/>
</dbReference>
<keyword evidence="2 4" id="KW-0808">Transferase</keyword>
<keyword evidence="3 4" id="KW-0949">S-adenosyl-L-methionine</keyword>
<protein>
    <submittedName>
        <fullName evidence="7">TRAM domain-containing protein</fullName>
    </submittedName>
</protein>
<feature type="active site" description="Nucleophile" evidence="4">
    <location>
        <position position="366"/>
    </location>
</feature>
<dbReference type="GO" id="GO:0070041">
    <property type="term" value="F:rRNA (uridine-C5-)-methyltransferase activity"/>
    <property type="evidence" value="ECO:0007669"/>
    <property type="project" value="TreeGrafter"/>
</dbReference>
<organism evidence="7 8">
    <name type="scientific">Corynebacterium pseudodiphtheriticum</name>
    <dbReference type="NCBI Taxonomy" id="37637"/>
    <lineage>
        <taxon>Bacteria</taxon>
        <taxon>Bacillati</taxon>
        <taxon>Actinomycetota</taxon>
        <taxon>Actinomycetes</taxon>
        <taxon>Mycobacteriales</taxon>
        <taxon>Corynebacteriaceae</taxon>
        <taxon>Corynebacterium</taxon>
    </lineage>
</organism>
<dbReference type="PROSITE" id="PS50926">
    <property type="entry name" value="TRAM"/>
    <property type="match status" value="1"/>
</dbReference>
<sequence length="410" mass="44126">MSVPNLELSIDRMGHGGVGIGTVDDGRVVFVASAYPGDRVKIDVTKEKKSFVTGEILEVISPSKYRGKPTCQAAAAGAGCCDFATLDTTQETELKRSVFLDQLARIGKFSEIELPELNAVELAPVRGWRTRVRFGVDENGKAGLRKKHSHELVTQYPCSQLVDGLSEGIVGTGARRFRPGAELIVAIDSTGQRHVVESRKTGRGKRLEKVERVLEGSGEVTEIVDGKTFRFPVTAFWQAHRAAPQAYSAIIEEWLADPGQPAGKIGWDLYGGVGLFIPAIARALSPENPANSVLHSVDTSSAALENTQPALQGLNVSMHKQHVEKAVAQLAAPDCVVLDPPRKGAGAAVIDEIAAADPKTVVHIGCDPATCARDLRSWSDNGYRVDKLTLINAFPGTHHFELMVLLRKSA</sequence>
<dbReference type="Gene3D" id="2.40.50.140">
    <property type="entry name" value="Nucleic acid-binding proteins"/>
    <property type="match status" value="1"/>
</dbReference>
<dbReference type="InterPro" id="IPR012340">
    <property type="entry name" value="NA-bd_OB-fold"/>
</dbReference>
<reference evidence="7" key="1">
    <citation type="submission" date="2023-05" db="EMBL/GenBank/DDBJ databases">
        <title>Metabolic capabilities are highly conserved among human nasal-associated Corynebacterium species in pangenomic analyses.</title>
        <authorList>
            <person name="Tran T.H."/>
            <person name="Roberts A.Q."/>
            <person name="Escapa I.F."/>
            <person name="Gao W."/>
            <person name="Conlan S."/>
            <person name="Kong H."/>
            <person name="Segre J.A."/>
            <person name="Kelly M.S."/>
            <person name="Lemon K.P."/>
        </authorList>
    </citation>
    <scope>NUCLEOTIDE SEQUENCE</scope>
    <source>
        <strain evidence="7">KPL2773</strain>
    </source>
</reference>
<dbReference type="InterPro" id="IPR010280">
    <property type="entry name" value="U5_MeTrfase_fam"/>
</dbReference>
<keyword evidence="1 4" id="KW-0489">Methyltransferase</keyword>
<comment type="caution">
    <text evidence="7">The sequence shown here is derived from an EMBL/GenBank/DDBJ whole genome shotgun (WGS) entry which is preliminary data.</text>
</comment>
<dbReference type="PANTHER" id="PTHR11061:SF30">
    <property type="entry name" value="TRNA (URACIL(54)-C(5))-METHYLTRANSFERASE"/>
    <property type="match status" value="1"/>
</dbReference>
<dbReference type="PANTHER" id="PTHR11061">
    <property type="entry name" value="RNA M5U METHYLTRANSFERASE"/>
    <property type="match status" value="1"/>
</dbReference>
<dbReference type="InterPro" id="IPR002792">
    <property type="entry name" value="TRAM_dom"/>
</dbReference>
<dbReference type="EMBL" id="JASNVH010000005">
    <property type="protein sequence ID" value="MDK4306784.1"/>
    <property type="molecule type" value="Genomic_DNA"/>
</dbReference>
<feature type="binding site" evidence="4">
    <location>
        <position position="238"/>
    </location>
    <ligand>
        <name>S-adenosyl-L-methionine</name>
        <dbReference type="ChEBI" id="CHEBI:59789"/>
    </ligand>
</feature>
<evidence type="ECO:0000313" key="7">
    <source>
        <dbReference type="EMBL" id="MDK4306784.1"/>
    </source>
</evidence>
<dbReference type="Gene3D" id="3.40.50.150">
    <property type="entry name" value="Vaccinia Virus protein VP39"/>
    <property type="match status" value="1"/>
</dbReference>
<dbReference type="AlphaFoldDB" id="A0AAP4BPC3"/>
<evidence type="ECO:0000256" key="4">
    <source>
        <dbReference type="PROSITE-ProRule" id="PRU01024"/>
    </source>
</evidence>
<evidence type="ECO:0000313" key="8">
    <source>
        <dbReference type="Proteomes" id="UP001224412"/>
    </source>
</evidence>
<name>A0AAP4BPC3_9CORY</name>
<feature type="active site" evidence="5">
    <location>
        <position position="366"/>
    </location>
</feature>
<feature type="binding site" evidence="4">
    <location>
        <position position="270"/>
    </location>
    <ligand>
        <name>S-adenosyl-L-methionine</name>
        <dbReference type="ChEBI" id="CHEBI:59789"/>
    </ligand>
</feature>
<evidence type="ECO:0000256" key="5">
    <source>
        <dbReference type="PROSITE-ProRule" id="PRU10015"/>
    </source>
</evidence>
<dbReference type="GO" id="GO:0070475">
    <property type="term" value="P:rRNA base methylation"/>
    <property type="evidence" value="ECO:0007669"/>
    <property type="project" value="TreeGrafter"/>
</dbReference>
<dbReference type="Gene3D" id="2.40.50.1070">
    <property type="match status" value="1"/>
</dbReference>
<feature type="binding site" evidence="4">
    <location>
        <position position="339"/>
    </location>
    <ligand>
        <name>S-adenosyl-L-methionine</name>
        <dbReference type="ChEBI" id="CHEBI:59789"/>
    </ligand>
</feature>
<evidence type="ECO:0000256" key="3">
    <source>
        <dbReference type="ARBA" id="ARBA00022691"/>
    </source>
</evidence>
<dbReference type="InterPro" id="IPR030390">
    <property type="entry name" value="MeTrfase_TrmA_AS"/>
</dbReference>
<feature type="domain" description="TRAM" evidence="6">
    <location>
        <begin position="1"/>
        <end position="58"/>
    </location>
</feature>
<dbReference type="SUPFAM" id="SSF53335">
    <property type="entry name" value="S-adenosyl-L-methionine-dependent methyltransferases"/>
    <property type="match status" value="1"/>
</dbReference>
<proteinExistence type="inferred from homology"/>